<feature type="domain" description="HTH cro/C1-type" evidence="2">
    <location>
        <begin position="20"/>
        <end position="74"/>
    </location>
</feature>
<proteinExistence type="predicted"/>
<dbReference type="CDD" id="cd00093">
    <property type="entry name" value="HTH_XRE"/>
    <property type="match status" value="1"/>
</dbReference>
<protein>
    <submittedName>
        <fullName evidence="3">Helix-turn-helix transcriptional regulator</fullName>
    </submittedName>
</protein>
<dbReference type="Gene3D" id="1.10.260.40">
    <property type="entry name" value="lambda repressor-like DNA-binding domains"/>
    <property type="match status" value="1"/>
</dbReference>
<dbReference type="EMBL" id="DVHC01000014">
    <property type="protein sequence ID" value="HIR58669.1"/>
    <property type="molecule type" value="Genomic_DNA"/>
</dbReference>
<comment type="caution">
    <text evidence="3">The sequence shown here is derived from an EMBL/GenBank/DDBJ whole genome shotgun (WGS) entry which is preliminary data.</text>
</comment>
<name>A0A9D1DTP7_9FIRM</name>
<dbReference type="SMART" id="SM00530">
    <property type="entry name" value="HTH_XRE"/>
    <property type="match status" value="1"/>
</dbReference>
<dbReference type="Proteomes" id="UP000824232">
    <property type="component" value="Unassembled WGS sequence"/>
</dbReference>
<dbReference type="Pfam" id="PF01381">
    <property type="entry name" value="HTH_3"/>
    <property type="match status" value="1"/>
</dbReference>
<sequence length="89" mass="10459">MVIKSKHYENQARKILANNIVYFRLKKNWSQEDFADELGTTPTYVSNIENAKRNTRIDYIGHIADTLGVSLEQLFVERTLVVNHRIPRR</sequence>
<evidence type="ECO:0000313" key="3">
    <source>
        <dbReference type="EMBL" id="HIR58669.1"/>
    </source>
</evidence>
<dbReference type="PANTHER" id="PTHR46558">
    <property type="entry name" value="TRACRIPTIONAL REGULATORY PROTEIN-RELATED-RELATED"/>
    <property type="match status" value="1"/>
</dbReference>
<organism evidence="3 4">
    <name type="scientific">Candidatus Onthousia excrementipullorum</name>
    <dbReference type="NCBI Taxonomy" id="2840884"/>
    <lineage>
        <taxon>Bacteria</taxon>
        <taxon>Bacillati</taxon>
        <taxon>Bacillota</taxon>
        <taxon>Bacilli</taxon>
        <taxon>Candidatus Onthousia</taxon>
    </lineage>
</organism>
<keyword evidence="1" id="KW-0238">DNA-binding</keyword>
<dbReference type="PROSITE" id="PS50943">
    <property type="entry name" value="HTH_CROC1"/>
    <property type="match status" value="1"/>
</dbReference>
<dbReference type="GO" id="GO:0003677">
    <property type="term" value="F:DNA binding"/>
    <property type="evidence" value="ECO:0007669"/>
    <property type="project" value="UniProtKB-KW"/>
</dbReference>
<reference evidence="3" key="1">
    <citation type="submission" date="2020-10" db="EMBL/GenBank/DDBJ databases">
        <authorList>
            <person name="Gilroy R."/>
        </authorList>
    </citation>
    <scope>NUCLEOTIDE SEQUENCE</scope>
    <source>
        <strain evidence="3">CHK184-20233</strain>
    </source>
</reference>
<dbReference type="InterPro" id="IPR001387">
    <property type="entry name" value="Cro/C1-type_HTH"/>
</dbReference>
<reference evidence="3" key="2">
    <citation type="journal article" date="2021" name="PeerJ">
        <title>Extensive microbial diversity within the chicken gut microbiome revealed by metagenomics and culture.</title>
        <authorList>
            <person name="Gilroy R."/>
            <person name="Ravi A."/>
            <person name="Getino M."/>
            <person name="Pursley I."/>
            <person name="Horton D.L."/>
            <person name="Alikhan N.F."/>
            <person name="Baker D."/>
            <person name="Gharbi K."/>
            <person name="Hall N."/>
            <person name="Watson M."/>
            <person name="Adriaenssens E.M."/>
            <person name="Foster-Nyarko E."/>
            <person name="Jarju S."/>
            <person name="Secka A."/>
            <person name="Antonio M."/>
            <person name="Oren A."/>
            <person name="Chaudhuri R.R."/>
            <person name="La Ragione R."/>
            <person name="Hildebrand F."/>
            <person name="Pallen M.J."/>
        </authorList>
    </citation>
    <scope>NUCLEOTIDE SEQUENCE</scope>
    <source>
        <strain evidence="3">CHK184-20233</strain>
    </source>
</reference>
<dbReference type="PANTHER" id="PTHR46558:SF4">
    <property type="entry name" value="DNA-BIDING PHAGE PROTEIN"/>
    <property type="match status" value="1"/>
</dbReference>
<evidence type="ECO:0000256" key="1">
    <source>
        <dbReference type="ARBA" id="ARBA00023125"/>
    </source>
</evidence>
<evidence type="ECO:0000313" key="4">
    <source>
        <dbReference type="Proteomes" id="UP000824232"/>
    </source>
</evidence>
<accession>A0A9D1DTP7</accession>
<evidence type="ECO:0000259" key="2">
    <source>
        <dbReference type="PROSITE" id="PS50943"/>
    </source>
</evidence>
<dbReference type="InterPro" id="IPR010982">
    <property type="entry name" value="Lambda_DNA-bd_dom_sf"/>
</dbReference>
<dbReference type="AlphaFoldDB" id="A0A9D1DTP7"/>
<dbReference type="SUPFAM" id="SSF47413">
    <property type="entry name" value="lambda repressor-like DNA-binding domains"/>
    <property type="match status" value="1"/>
</dbReference>
<gene>
    <name evidence="3" type="ORF">IAB38_01325</name>
</gene>